<evidence type="ECO:0000259" key="8">
    <source>
        <dbReference type="PROSITE" id="PS50173"/>
    </source>
</evidence>
<feature type="region of interest" description="Disordered" evidence="7">
    <location>
        <begin position="168"/>
        <end position="206"/>
    </location>
</feature>
<feature type="compositionally biased region" description="Basic residues" evidence="7">
    <location>
        <begin position="177"/>
        <end position="186"/>
    </location>
</feature>
<evidence type="ECO:0000256" key="4">
    <source>
        <dbReference type="ARBA" id="ARBA00022763"/>
    </source>
</evidence>
<dbReference type="GO" id="GO:0032259">
    <property type="term" value="P:methylation"/>
    <property type="evidence" value="ECO:0007669"/>
    <property type="project" value="UniProtKB-KW"/>
</dbReference>
<dbReference type="PANTHER" id="PTHR35369">
    <property type="entry name" value="BLR3025 PROTEIN-RELATED"/>
    <property type="match status" value="1"/>
</dbReference>
<dbReference type="Gene3D" id="3.40.1170.60">
    <property type="match status" value="1"/>
</dbReference>
<organism evidence="9 10">
    <name type="scientific">Actibacterium mucosum KCTC 23349</name>
    <dbReference type="NCBI Taxonomy" id="1454373"/>
    <lineage>
        <taxon>Bacteria</taxon>
        <taxon>Pseudomonadati</taxon>
        <taxon>Pseudomonadota</taxon>
        <taxon>Alphaproteobacteria</taxon>
        <taxon>Rhodobacterales</taxon>
        <taxon>Roseobacteraceae</taxon>
        <taxon>Actibacterium</taxon>
    </lineage>
</organism>
<comment type="catalytic activity">
    <reaction evidence="6">
        <text>DNA(n) + a 2'-deoxyribonucleoside 5'-triphosphate = DNA(n+1) + diphosphate</text>
        <dbReference type="Rhea" id="RHEA:22508"/>
        <dbReference type="Rhea" id="RHEA-COMP:17339"/>
        <dbReference type="Rhea" id="RHEA-COMP:17340"/>
        <dbReference type="ChEBI" id="CHEBI:33019"/>
        <dbReference type="ChEBI" id="CHEBI:61560"/>
        <dbReference type="ChEBI" id="CHEBI:173112"/>
        <dbReference type="EC" id="2.7.7.7"/>
    </reaction>
</comment>
<dbReference type="Proteomes" id="UP000026249">
    <property type="component" value="Unassembled WGS sequence"/>
</dbReference>
<dbReference type="STRING" id="1454373.ACMU_00515"/>
<dbReference type="GO" id="GO:0006281">
    <property type="term" value="P:DNA repair"/>
    <property type="evidence" value="ECO:0007669"/>
    <property type="project" value="InterPro"/>
</dbReference>
<gene>
    <name evidence="9" type="ORF">ACMU_00515</name>
</gene>
<evidence type="ECO:0000313" key="10">
    <source>
        <dbReference type="Proteomes" id="UP000026249"/>
    </source>
</evidence>
<evidence type="ECO:0000256" key="7">
    <source>
        <dbReference type="SAM" id="MobiDB-lite"/>
    </source>
</evidence>
<dbReference type="PROSITE" id="PS50173">
    <property type="entry name" value="UMUC"/>
    <property type="match status" value="1"/>
</dbReference>
<evidence type="ECO:0000256" key="2">
    <source>
        <dbReference type="ARBA" id="ARBA00011245"/>
    </source>
</evidence>
<dbReference type="RefSeq" id="WP_035255968.1">
    <property type="nucleotide sequence ID" value="NZ_JFKE01000001.1"/>
</dbReference>
<comment type="subunit">
    <text evidence="2">Monomer.</text>
</comment>
<dbReference type="InterPro" id="IPR043128">
    <property type="entry name" value="Rev_trsase/Diguanyl_cyclase"/>
</dbReference>
<dbReference type="CDD" id="cd03468">
    <property type="entry name" value="PolY_like"/>
    <property type="match status" value="1"/>
</dbReference>
<dbReference type="InterPro" id="IPR043502">
    <property type="entry name" value="DNA/RNA_pol_sf"/>
</dbReference>
<evidence type="ECO:0000256" key="1">
    <source>
        <dbReference type="ARBA" id="ARBA00010945"/>
    </source>
</evidence>
<evidence type="ECO:0000256" key="6">
    <source>
        <dbReference type="ARBA" id="ARBA00049244"/>
    </source>
</evidence>
<name>A0A037ZQ96_9RHOB</name>
<keyword evidence="9" id="KW-0489">Methyltransferase</keyword>
<dbReference type="EC" id="2.7.7.7" evidence="3"/>
<comment type="function">
    <text evidence="5">Poorly processive, error-prone DNA polymerase involved in untargeted mutagenesis. Copies undamaged DNA at stalled replication forks, which arise in vivo from mismatched or misaligned primer ends. These misaligned primers can be extended by PolIV. Exhibits no 3'-5' exonuclease (proofreading) activity. May be involved in translesional synthesis, in conjunction with the beta clamp from PolIII.</text>
</comment>
<dbReference type="Pfam" id="PF11799">
    <property type="entry name" value="IMS_C"/>
    <property type="match status" value="1"/>
</dbReference>
<dbReference type="OrthoDB" id="9788640at2"/>
<dbReference type="Gene3D" id="3.30.70.270">
    <property type="match status" value="1"/>
</dbReference>
<dbReference type="InterPro" id="IPR001126">
    <property type="entry name" value="UmuC"/>
</dbReference>
<comment type="similarity">
    <text evidence="1">Belongs to the DNA polymerase type-Y family.</text>
</comment>
<dbReference type="Pfam" id="PF20114">
    <property type="entry name" value="DUF6504"/>
    <property type="match status" value="1"/>
</dbReference>
<keyword evidence="9" id="KW-0808">Transferase</keyword>
<dbReference type="GO" id="GO:0003684">
    <property type="term" value="F:damaged DNA binding"/>
    <property type="evidence" value="ECO:0007669"/>
    <property type="project" value="InterPro"/>
</dbReference>
<evidence type="ECO:0000313" key="9">
    <source>
        <dbReference type="EMBL" id="KAJ57007.1"/>
    </source>
</evidence>
<dbReference type="GO" id="GO:0008168">
    <property type="term" value="F:methyltransferase activity"/>
    <property type="evidence" value="ECO:0007669"/>
    <property type="project" value="UniProtKB-KW"/>
</dbReference>
<dbReference type="PANTHER" id="PTHR35369:SF2">
    <property type="entry name" value="BLR3025 PROTEIN"/>
    <property type="match status" value="1"/>
</dbReference>
<dbReference type="InterPro" id="IPR045443">
    <property type="entry name" value="DUF6504"/>
</dbReference>
<keyword evidence="10" id="KW-1185">Reference proteome</keyword>
<dbReference type="AlphaFoldDB" id="A0A037ZQ96"/>
<comment type="caution">
    <text evidence="9">The sequence shown here is derived from an EMBL/GenBank/DDBJ whole genome shotgun (WGS) entry which is preliminary data.</text>
</comment>
<dbReference type="SUPFAM" id="SSF56672">
    <property type="entry name" value="DNA/RNA polymerases"/>
    <property type="match status" value="1"/>
</dbReference>
<reference evidence="9 10" key="1">
    <citation type="submission" date="2014-03" db="EMBL/GenBank/DDBJ databases">
        <title>Draft Genome Sequence of Actibacterium mucosum KCTC 23349, a Marine Alphaproteobacterium with Complex Ionic Requirements Isolated from Mediterranean Seawater at Malvarrosa Beach, Valencia, Spain.</title>
        <authorList>
            <person name="Arahal D.R."/>
            <person name="Shao Z."/>
            <person name="Lai Q."/>
            <person name="Pujalte M.J."/>
        </authorList>
    </citation>
    <scope>NUCLEOTIDE SEQUENCE [LARGE SCALE GENOMIC DNA]</scope>
    <source>
        <strain evidence="9 10">KCTC 23349</strain>
    </source>
</reference>
<sequence>MPHRRILSVWFPRLAAERLLRMDRGLPPGPFAVLRDVNNMQVIFALNPEAEAKGLTRGQPLRDAQALCPALHTRLSNPQAEALFLTTLRRWAGKFSPWVAEEPPAGLIIDLTGCAHLFGGEEALVQQVEQDCADLGLTMQAGIADTVGAAWALARFAGRAAGNARSGDDIAQEARATRSRAAKRRNWERGGTPPQLGAPGNAQHHIAAPGQTRQAIAPLPLAALRIAEDDVAALARLGLRQVGDLIGMPRAALARRFGQPVMRRLDQALGVEPEPVSPARPPHHFATRLTLPDPIGLEEDVLAGIDRLLPPLCDRLTQKGRGARRVRLQLFRSDHTMQALEVGLARPSADPHRIRPLLMMKLGDVDAGFGIDRMRLEAHVTEPLHARQHAGHLEATAAAQKRLTQDNRLTDLIGRIGARVGLERITRHHPGDSHIPEKAYQTLAAAWSEPCTDWPRLPNPRPMLINRPEPVTAPDVPQLPESFRWRRQAFRVTAATGPERIAPEWWLDDPDWRSGTRDYWRVDTETGARLWLYYAHGGTMSSGWFCQGQFA</sequence>
<keyword evidence="4" id="KW-0227">DNA damage</keyword>
<dbReference type="EMBL" id="JFKE01000001">
    <property type="protein sequence ID" value="KAJ57007.1"/>
    <property type="molecule type" value="Genomic_DNA"/>
</dbReference>
<proteinExistence type="inferred from homology"/>
<evidence type="ECO:0000256" key="3">
    <source>
        <dbReference type="ARBA" id="ARBA00012417"/>
    </source>
</evidence>
<evidence type="ECO:0000256" key="5">
    <source>
        <dbReference type="ARBA" id="ARBA00025589"/>
    </source>
</evidence>
<feature type="domain" description="UmuC" evidence="8">
    <location>
        <begin position="15"/>
        <end position="75"/>
    </location>
</feature>
<dbReference type="InterPro" id="IPR050356">
    <property type="entry name" value="SulA_CellDiv_inhibitor"/>
</dbReference>
<protein>
    <recommendedName>
        <fullName evidence="3">DNA-directed DNA polymerase</fullName>
        <ecNumber evidence="3">2.7.7.7</ecNumber>
    </recommendedName>
</protein>
<dbReference type="Pfam" id="PF00817">
    <property type="entry name" value="IMS"/>
    <property type="match status" value="1"/>
</dbReference>
<dbReference type="InterPro" id="IPR017961">
    <property type="entry name" value="DNA_pol_Y-fam_little_finger"/>
</dbReference>
<accession>A0A037ZQ96</accession>